<evidence type="ECO:0000313" key="3">
    <source>
        <dbReference type="Proteomes" id="UP001149400"/>
    </source>
</evidence>
<sequence length="137" mass="15656">MFSSTSRLRAVALSSYLALFGWVALWHAVLSPHIHVNPYGVTIAWLLPLLLPLKGIITGKPYTHAWANFILMLYFTHALTILWIDQGERWLALVELVLTSISFVSNIYFAKRKGQEMGLGLKKLSQVEREEKARFEK</sequence>
<dbReference type="InterPro" id="IPR018643">
    <property type="entry name" value="DUF2069_membrane"/>
</dbReference>
<protein>
    <submittedName>
        <fullName evidence="2">DUF2069 domain-containing protein</fullName>
    </submittedName>
</protein>
<feature type="transmembrane region" description="Helical" evidence="1">
    <location>
        <begin position="65"/>
        <end position="84"/>
    </location>
</feature>
<dbReference type="Proteomes" id="UP001149400">
    <property type="component" value="Unassembled WGS sequence"/>
</dbReference>
<keyword evidence="3" id="KW-1185">Reference proteome</keyword>
<evidence type="ECO:0000256" key="1">
    <source>
        <dbReference type="SAM" id="Phobius"/>
    </source>
</evidence>
<evidence type="ECO:0000313" key="2">
    <source>
        <dbReference type="EMBL" id="MDD1792593.1"/>
    </source>
</evidence>
<dbReference type="Pfam" id="PF09842">
    <property type="entry name" value="DUF2069"/>
    <property type="match status" value="1"/>
</dbReference>
<comment type="caution">
    <text evidence="2">The sequence shown here is derived from an EMBL/GenBank/DDBJ whole genome shotgun (WGS) entry which is preliminary data.</text>
</comment>
<reference evidence="2" key="1">
    <citation type="submission" date="2021-12" db="EMBL/GenBank/DDBJ databases">
        <title>Enterovibrio ZSDZ35 sp. nov. and Enterovibrio ZSDZ42 sp. nov., isolated from coastal seawater in Qingdao.</title>
        <authorList>
            <person name="Zhang P."/>
        </authorList>
    </citation>
    <scope>NUCLEOTIDE SEQUENCE</scope>
    <source>
        <strain evidence="2">ZSDZ42</strain>
    </source>
</reference>
<keyword evidence="1" id="KW-1133">Transmembrane helix</keyword>
<proteinExistence type="predicted"/>
<dbReference type="RefSeq" id="WP_274163487.1">
    <property type="nucleotide sequence ID" value="NZ_JAJUBC010000004.1"/>
</dbReference>
<feature type="transmembrane region" description="Helical" evidence="1">
    <location>
        <begin position="12"/>
        <end position="30"/>
    </location>
</feature>
<organism evidence="2 3">
    <name type="scientific">Enterovibrio gelatinilyticus</name>
    <dbReference type="NCBI Taxonomy" id="2899819"/>
    <lineage>
        <taxon>Bacteria</taxon>
        <taxon>Pseudomonadati</taxon>
        <taxon>Pseudomonadota</taxon>
        <taxon>Gammaproteobacteria</taxon>
        <taxon>Vibrionales</taxon>
        <taxon>Vibrionaceae</taxon>
        <taxon>Enterovibrio</taxon>
    </lineage>
</organism>
<feature type="transmembrane region" description="Helical" evidence="1">
    <location>
        <begin position="90"/>
        <end position="109"/>
    </location>
</feature>
<accession>A0ABT5QX41</accession>
<dbReference type="EMBL" id="JAJUBC010000004">
    <property type="protein sequence ID" value="MDD1792593.1"/>
    <property type="molecule type" value="Genomic_DNA"/>
</dbReference>
<gene>
    <name evidence="2" type="ORF">LRP50_05550</name>
</gene>
<keyword evidence="1" id="KW-0812">Transmembrane</keyword>
<feature type="transmembrane region" description="Helical" evidence="1">
    <location>
        <begin position="36"/>
        <end position="53"/>
    </location>
</feature>
<name>A0ABT5QX41_9GAMM</name>
<keyword evidence="1" id="KW-0472">Membrane</keyword>